<dbReference type="Proteomes" id="UP000243985">
    <property type="component" value="Unassembled WGS sequence"/>
</dbReference>
<comment type="caution">
    <text evidence="1">The sequence shown here is derived from an EMBL/GenBank/DDBJ whole genome shotgun (WGS) entry which is preliminary data.</text>
</comment>
<reference evidence="1 2" key="1">
    <citation type="submission" date="2018-04" db="EMBL/GenBank/DDBJ databases">
        <title>Genomic Encyclopedia of Archaeal and Bacterial Type Strains, Phase II (KMG-II): from individual species to whole genera.</title>
        <authorList>
            <person name="Goeker M."/>
        </authorList>
    </citation>
    <scope>NUCLEOTIDE SEQUENCE [LARGE SCALE GENOMIC DNA]</scope>
    <source>
        <strain evidence="1 2">DSM 22902</strain>
    </source>
</reference>
<gene>
    <name evidence="1" type="ORF">C8P65_11611</name>
</gene>
<evidence type="ECO:0000313" key="1">
    <source>
        <dbReference type="EMBL" id="PTX03057.1"/>
    </source>
</evidence>
<dbReference type="EMBL" id="QBKG01000016">
    <property type="protein sequence ID" value="PTX03057.1"/>
    <property type="molecule type" value="Genomic_DNA"/>
</dbReference>
<name>A0A2T5XSE0_9FLAO</name>
<sequence length="66" mass="7663">MKYPKGLFKEVAKATNISYNAVRYYAKGKGSDKQKETLVLEAIEKLLSSYHERQKQATERIKELLQ</sequence>
<dbReference type="GeneID" id="84581383"/>
<dbReference type="AlphaFoldDB" id="A0A2T5XSE0"/>
<evidence type="ECO:0000313" key="2">
    <source>
        <dbReference type="Proteomes" id="UP000243985"/>
    </source>
</evidence>
<accession>A0A2T5XSE0</accession>
<organism evidence="1 2">
    <name type="scientific">Capnocytophaga leadbetteri</name>
    <dbReference type="NCBI Taxonomy" id="327575"/>
    <lineage>
        <taxon>Bacteria</taxon>
        <taxon>Pseudomonadati</taxon>
        <taxon>Bacteroidota</taxon>
        <taxon>Flavobacteriia</taxon>
        <taxon>Flavobacteriales</taxon>
        <taxon>Flavobacteriaceae</taxon>
        <taxon>Capnocytophaga</taxon>
    </lineage>
</organism>
<protein>
    <recommendedName>
        <fullName evidence="3">Transcriptional regulator</fullName>
    </recommendedName>
</protein>
<proteinExistence type="predicted"/>
<evidence type="ECO:0008006" key="3">
    <source>
        <dbReference type="Google" id="ProtNLM"/>
    </source>
</evidence>
<dbReference type="RefSeq" id="WP_107782704.1">
    <property type="nucleotide sequence ID" value="NZ_CAUUXC010000048.1"/>
</dbReference>